<dbReference type="EMBL" id="KV454429">
    <property type="protein sequence ID" value="ODQ80836.1"/>
    <property type="molecule type" value="Genomic_DNA"/>
</dbReference>
<gene>
    <name evidence="4" type="ORF">BABINDRAFT_34788</name>
</gene>
<feature type="compositionally biased region" description="Polar residues" evidence="2">
    <location>
        <begin position="238"/>
        <end position="254"/>
    </location>
</feature>
<evidence type="ECO:0000256" key="1">
    <source>
        <dbReference type="PROSITE-ProRule" id="PRU00176"/>
    </source>
</evidence>
<feature type="region of interest" description="Disordered" evidence="2">
    <location>
        <begin position="77"/>
        <end position="118"/>
    </location>
</feature>
<organism evidence="4 5">
    <name type="scientific">Babjeviella inositovora NRRL Y-12698</name>
    <dbReference type="NCBI Taxonomy" id="984486"/>
    <lineage>
        <taxon>Eukaryota</taxon>
        <taxon>Fungi</taxon>
        <taxon>Dikarya</taxon>
        <taxon>Ascomycota</taxon>
        <taxon>Saccharomycotina</taxon>
        <taxon>Pichiomycetes</taxon>
        <taxon>Serinales incertae sedis</taxon>
        <taxon>Babjeviella</taxon>
    </lineage>
</organism>
<dbReference type="GO" id="GO:0003723">
    <property type="term" value="F:RNA binding"/>
    <property type="evidence" value="ECO:0007669"/>
    <property type="project" value="UniProtKB-UniRule"/>
</dbReference>
<dbReference type="Pfam" id="PF00076">
    <property type="entry name" value="RRM_1"/>
    <property type="match status" value="1"/>
</dbReference>
<dbReference type="STRING" id="984486.A0A1E3QSZ8"/>
<name>A0A1E3QSZ8_9ASCO</name>
<proteinExistence type="predicted"/>
<dbReference type="AlphaFoldDB" id="A0A1E3QSZ8"/>
<dbReference type="SUPFAM" id="SSF54928">
    <property type="entry name" value="RNA-binding domain, RBD"/>
    <property type="match status" value="1"/>
</dbReference>
<evidence type="ECO:0000256" key="2">
    <source>
        <dbReference type="SAM" id="MobiDB-lite"/>
    </source>
</evidence>
<evidence type="ECO:0000313" key="4">
    <source>
        <dbReference type="EMBL" id="ODQ80836.1"/>
    </source>
</evidence>
<dbReference type="PROSITE" id="PS50102">
    <property type="entry name" value="RRM"/>
    <property type="match status" value="1"/>
</dbReference>
<dbReference type="GeneID" id="30149542"/>
<dbReference type="PANTHER" id="PTHR32343:SF10">
    <property type="entry name" value="RNA-BINDING REGION RNP-1 DOMAIN-CONTAINING PROTEIN"/>
    <property type="match status" value="1"/>
</dbReference>
<sequence>MSTITASNIPASVSNAKLQDFFSFCGKIQSIDSKDSGAITRTVSITFESAAALQTALLLNGAELAGSKIEITESKGALPSDAAVSQPPAYASALQPPPQHPDTLSGTVTPKEDISQEEKPKTAILAQYLSHGYLLSDNLISKAIEHDQKNGYSSKFKGFLGSLDSKYHIQQKSAEADKKYNVTDQFQQHKQTLDLYFDSAKQTGIGSKIHGFYLNAAKDAKEVHEEAKRLAALKKQQQEASAGTSTDSAPSGSLPSFAEATGTTTDNDYPADNKIQ</sequence>
<protein>
    <recommendedName>
        <fullName evidence="3">RRM domain-containing protein</fullName>
    </recommendedName>
</protein>
<dbReference type="PANTHER" id="PTHR32343">
    <property type="entry name" value="SERINE/ARGININE-RICH SPLICING FACTOR"/>
    <property type="match status" value="1"/>
</dbReference>
<keyword evidence="5" id="KW-1185">Reference proteome</keyword>
<dbReference type="Gene3D" id="3.30.70.330">
    <property type="match status" value="1"/>
</dbReference>
<accession>A0A1E3QSZ8</accession>
<evidence type="ECO:0000259" key="3">
    <source>
        <dbReference type="PROSITE" id="PS50102"/>
    </source>
</evidence>
<dbReference type="SMART" id="SM00360">
    <property type="entry name" value="RRM"/>
    <property type="match status" value="1"/>
</dbReference>
<evidence type="ECO:0000313" key="5">
    <source>
        <dbReference type="Proteomes" id="UP000094336"/>
    </source>
</evidence>
<feature type="region of interest" description="Disordered" evidence="2">
    <location>
        <begin position="225"/>
        <end position="276"/>
    </location>
</feature>
<dbReference type="Proteomes" id="UP000094336">
    <property type="component" value="Unassembled WGS sequence"/>
</dbReference>
<dbReference type="InterPro" id="IPR000504">
    <property type="entry name" value="RRM_dom"/>
</dbReference>
<dbReference type="InterPro" id="IPR012677">
    <property type="entry name" value="Nucleotide-bd_a/b_plait_sf"/>
</dbReference>
<feature type="domain" description="RRM" evidence="3">
    <location>
        <begin position="2"/>
        <end position="76"/>
    </location>
</feature>
<keyword evidence="1" id="KW-0694">RNA-binding</keyword>
<dbReference type="InterPro" id="IPR035979">
    <property type="entry name" value="RBD_domain_sf"/>
</dbReference>
<dbReference type="OrthoDB" id="7763451at2759"/>
<dbReference type="RefSeq" id="XP_018986164.1">
    <property type="nucleotide sequence ID" value="XM_019131689.1"/>
</dbReference>
<reference evidence="5" key="1">
    <citation type="submission" date="2016-05" db="EMBL/GenBank/DDBJ databases">
        <title>Comparative genomics of biotechnologically important yeasts.</title>
        <authorList>
            <consortium name="DOE Joint Genome Institute"/>
            <person name="Riley R."/>
            <person name="Haridas S."/>
            <person name="Wolfe K.H."/>
            <person name="Lopes M.R."/>
            <person name="Hittinger C.T."/>
            <person name="Goker M."/>
            <person name="Salamov A."/>
            <person name="Wisecaver J."/>
            <person name="Long T.M."/>
            <person name="Aerts A.L."/>
            <person name="Barry K."/>
            <person name="Choi C."/>
            <person name="Clum A."/>
            <person name="Coughlan A.Y."/>
            <person name="Deshpande S."/>
            <person name="Douglass A.P."/>
            <person name="Hanson S.J."/>
            <person name="Klenk H.-P."/>
            <person name="Labutti K."/>
            <person name="Lapidus A."/>
            <person name="Lindquist E."/>
            <person name="Lipzen A."/>
            <person name="Meier-Kolthoff J.P."/>
            <person name="Ohm R.A."/>
            <person name="Otillar R.P."/>
            <person name="Pangilinan J."/>
            <person name="Peng Y."/>
            <person name="Rokas A."/>
            <person name="Rosa C.A."/>
            <person name="Scheuner C."/>
            <person name="Sibirny A.A."/>
            <person name="Slot J.C."/>
            <person name="Stielow J.B."/>
            <person name="Sun H."/>
            <person name="Kurtzman C.P."/>
            <person name="Blackwell M."/>
            <person name="Grigoriev I.V."/>
            <person name="Jeffries T.W."/>
        </authorList>
    </citation>
    <scope>NUCLEOTIDE SEQUENCE [LARGE SCALE GENOMIC DNA]</scope>
    <source>
        <strain evidence="5">NRRL Y-12698</strain>
    </source>
</reference>